<dbReference type="AlphaFoldDB" id="A0AAV0WIK3"/>
<protein>
    <submittedName>
        <fullName evidence="1">Uncharacterized protein</fullName>
    </submittedName>
</protein>
<organism evidence="1 2">
    <name type="scientific">Macrosiphum euphorbiae</name>
    <name type="common">potato aphid</name>
    <dbReference type="NCBI Taxonomy" id="13131"/>
    <lineage>
        <taxon>Eukaryota</taxon>
        <taxon>Metazoa</taxon>
        <taxon>Ecdysozoa</taxon>
        <taxon>Arthropoda</taxon>
        <taxon>Hexapoda</taxon>
        <taxon>Insecta</taxon>
        <taxon>Pterygota</taxon>
        <taxon>Neoptera</taxon>
        <taxon>Paraneoptera</taxon>
        <taxon>Hemiptera</taxon>
        <taxon>Sternorrhyncha</taxon>
        <taxon>Aphidomorpha</taxon>
        <taxon>Aphidoidea</taxon>
        <taxon>Aphididae</taxon>
        <taxon>Macrosiphini</taxon>
        <taxon>Macrosiphum</taxon>
    </lineage>
</organism>
<gene>
    <name evidence="1" type="ORF">MEUPH1_LOCUS11480</name>
</gene>
<dbReference type="Proteomes" id="UP001160148">
    <property type="component" value="Unassembled WGS sequence"/>
</dbReference>
<name>A0AAV0WIK3_9HEMI</name>
<dbReference type="EMBL" id="CARXXK010000002">
    <property type="protein sequence ID" value="CAI6355651.1"/>
    <property type="molecule type" value="Genomic_DNA"/>
</dbReference>
<evidence type="ECO:0000313" key="2">
    <source>
        <dbReference type="Proteomes" id="UP001160148"/>
    </source>
</evidence>
<sequence length="95" mass="10914">MWTDSGSITPLHDRQQRLHSNGSLLMCVLTSMNGGVVTQRNQRRRLGFEQRLPGDEWKQLLDDGKLNTAGKDSAWSKASQQYEGNLERRLLFHFV</sequence>
<evidence type="ECO:0000313" key="1">
    <source>
        <dbReference type="EMBL" id="CAI6355651.1"/>
    </source>
</evidence>
<keyword evidence="2" id="KW-1185">Reference proteome</keyword>
<accession>A0AAV0WIK3</accession>
<comment type="caution">
    <text evidence="1">The sequence shown here is derived from an EMBL/GenBank/DDBJ whole genome shotgun (WGS) entry which is preliminary data.</text>
</comment>
<proteinExistence type="predicted"/>
<reference evidence="1 2" key="1">
    <citation type="submission" date="2023-01" db="EMBL/GenBank/DDBJ databases">
        <authorList>
            <person name="Whitehead M."/>
        </authorList>
    </citation>
    <scope>NUCLEOTIDE SEQUENCE [LARGE SCALE GENOMIC DNA]</scope>
</reference>